<accession>A0A3A8GG27</accession>
<comment type="caution">
    <text evidence="1">The sequence shown here is derived from an EMBL/GenBank/DDBJ whole genome shotgun (WGS) entry which is preliminary data.</text>
</comment>
<protein>
    <submittedName>
        <fullName evidence="1">Uncharacterized protein</fullName>
    </submittedName>
</protein>
<dbReference type="EMBL" id="RAXZ01000004">
    <property type="protein sequence ID" value="RKG54370.1"/>
    <property type="molecule type" value="Genomic_DNA"/>
</dbReference>
<reference evidence="1 2" key="1">
    <citation type="submission" date="2018-09" db="EMBL/GenBank/DDBJ databases">
        <title>The draft genome of Acinetobacter spp. strains.</title>
        <authorList>
            <person name="Qin J."/>
            <person name="Feng Y."/>
            <person name="Zong Z."/>
        </authorList>
    </citation>
    <scope>NUCLEOTIDE SEQUENCE [LARGE SCALE GENOMIC DNA]</scope>
    <source>
        <strain evidence="1 2">WCHAc060002</strain>
    </source>
</reference>
<dbReference type="AlphaFoldDB" id="A0A3A8GG27"/>
<evidence type="ECO:0000313" key="1">
    <source>
        <dbReference type="EMBL" id="RKG54370.1"/>
    </source>
</evidence>
<organism evidence="1 2">
    <name type="scientific">Acinetobacter cumulans</name>
    <dbReference type="NCBI Taxonomy" id="2136182"/>
    <lineage>
        <taxon>Bacteria</taxon>
        <taxon>Pseudomonadati</taxon>
        <taxon>Pseudomonadota</taxon>
        <taxon>Gammaproteobacteria</taxon>
        <taxon>Moraxellales</taxon>
        <taxon>Moraxellaceae</taxon>
        <taxon>Acinetobacter</taxon>
    </lineage>
</organism>
<gene>
    <name evidence="1" type="ORF">D7V64_05375</name>
</gene>
<dbReference type="RefSeq" id="WP_120367072.1">
    <property type="nucleotide sequence ID" value="NZ_RAXZ01000004.1"/>
</dbReference>
<sequence>MTHPIKSKLRDTVMKTVQAVPALRQWMDNGAFKPTPVYAKGQYLGLARPKRYSPEGSLAPQPTVRDTHGKRVLLDDILDNHYALIGLNCDPTASLSADAKKILADLNTKSLLIYSYATRPQGLTVRNFNQDLQEVEDIEQAFAQWMKKSASNKDQSIVLLRPDHFVFALVSPEQLNTAVQQLKLQLDIPTQKATQMPKQELLA</sequence>
<name>A0A3A8GG27_9GAMM</name>
<dbReference type="Proteomes" id="UP000281084">
    <property type="component" value="Unassembled WGS sequence"/>
</dbReference>
<proteinExistence type="predicted"/>
<evidence type="ECO:0000313" key="2">
    <source>
        <dbReference type="Proteomes" id="UP000281084"/>
    </source>
</evidence>